<reference evidence="10" key="1">
    <citation type="submission" date="2020-05" db="EMBL/GenBank/DDBJ databases">
        <title>WGS assembly of Panicum virgatum.</title>
        <authorList>
            <person name="Lovell J.T."/>
            <person name="Jenkins J."/>
            <person name="Shu S."/>
            <person name="Juenger T.E."/>
            <person name="Schmutz J."/>
        </authorList>
    </citation>
    <scope>NUCLEOTIDE SEQUENCE</scope>
    <source>
        <strain evidence="10">AP13</strain>
    </source>
</reference>
<dbReference type="PANTHER" id="PTHR46481:SF10">
    <property type="entry name" value="ZINC FINGER BED DOMAIN-CONTAINING PROTEIN 39"/>
    <property type="match status" value="1"/>
</dbReference>
<dbReference type="AlphaFoldDB" id="A0A8T0WW68"/>
<evidence type="ECO:0000313" key="11">
    <source>
        <dbReference type="Proteomes" id="UP000823388"/>
    </source>
</evidence>
<keyword evidence="5" id="KW-0238">DNA-binding</keyword>
<feature type="domain" description="hAT-like transposase RNase-H fold" evidence="9">
    <location>
        <begin position="459"/>
        <end position="558"/>
    </location>
</feature>
<keyword evidence="3" id="KW-0863">Zinc-finger</keyword>
<dbReference type="EMBL" id="CM029038">
    <property type="protein sequence ID" value="KAG2649384.1"/>
    <property type="molecule type" value="Genomic_DNA"/>
</dbReference>
<dbReference type="GO" id="GO:0003677">
    <property type="term" value="F:DNA binding"/>
    <property type="evidence" value="ECO:0007669"/>
    <property type="project" value="UniProtKB-KW"/>
</dbReference>
<organism evidence="10 11">
    <name type="scientific">Panicum virgatum</name>
    <name type="common">Blackwell switchgrass</name>
    <dbReference type="NCBI Taxonomy" id="38727"/>
    <lineage>
        <taxon>Eukaryota</taxon>
        <taxon>Viridiplantae</taxon>
        <taxon>Streptophyta</taxon>
        <taxon>Embryophyta</taxon>
        <taxon>Tracheophyta</taxon>
        <taxon>Spermatophyta</taxon>
        <taxon>Magnoliopsida</taxon>
        <taxon>Liliopsida</taxon>
        <taxon>Poales</taxon>
        <taxon>Poaceae</taxon>
        <taxon>PACMAD clade</taxon>
        <taxon>Panicoideae</taxon>
        <taxon>Panicodae</taxon>
        <taxon>Paniceae</taxon>
        <taxon>Panicinae</taxon>
        <taxon>Panicum</taxon>
        <taxon>Panicum sect. Hiantes</taxon>
    </lineage>
</organism>
<evidence type="ECO:0000313" key="10">
    <source>
        <dbReference type="EMBL" id="KAG2649384.1"/>
    </source>
</evidence>
<evidence type="ECO:0000256" key="3">
    <source>
        <dbReference type="ARBA" id="ARBA00022771"/>
    </source>
</evidence>
<evidence type="ECO:0000256" key="7">
    <source>
        <dbReference type="SAM" id="MobiDB-lite"/>
    </source>
</evidence>
<evidence type="ECO:0000259" key="8">
    <source>
        <dbReference type="Pfam" id="PF05699"/>
    </source>
</evidence>
<evidence type="ECO:0000256" key="1">
    <source>
        <dbReference type="ARBA" id="ARBA00004123"/>
    </source>
</evidence>
<evidence type="ECO:0000256" key="4">
    <source>
        <dbReference type="ARBA" id="ARBA00022833"/>
    </source>
</evidence>
<sequence>MRANEGEGISSSVKHKVPRPRAAPAKRFKSPLASKSTGVRMMLSQRVISPSTTLARSSQESSISPFIKKRSMLGHGSSHRNKRRRLTSHIWKEFDPIYDNGILVEAQCMHCNQLFKTTRDIGTSACGRHLKTFKGKARLDEMVSQMSSGMSKADVSLKDWRFNQEVAYLELVKFIAMHELPFSLVEYPKFRSFVDTINPWFKHVSRTTIRSYCIDSYEEARANLRQLLNKSKSRISLTADMWTSNQTLGYLCVTAHYIDDEWELYKRIIKFTLVESPHDGRTMFNALLRTLQDWNIESNVFAITLDNAFVNDNFSKTLQENLVDKGQLPHKGKLFHCRCATHVLNLIVQEGFKSISSATKNIRDSVKYVKSSQARKQRFEEIVEQVGISPGKRPPLDVVTQWNSTFLMLETALKYRKVYEALKQGDPQYLHEPSTKDWKVAKKLCNMLQPFYEATKIVSGSKYPTSSRYFHMLWEVKRELDKQSSIGNLVITTMVHGMREKMNTYWDLSYLKICIPVILDPRFKMRFLEFRLNQWFEEEAFRYSSKVEKTFRKLFAEYSIEISDPFLEKAHMIDEKVDENNPWADWGQHQSAQQMSKTNELDKYLEEETMSVGVELDILQYWKMHSGTYPTLARMARDILAMPASTVASKSAFSSAERTVSDYRSRSKSETIEALICFQDWLRSEDSTHDHIAGNIAGDELDCI</sequence>
<protein>
    <recommendedName>
        <fullName evidence="12">Transposase</fullName>
    </recommendedName>
</protein>
<keyword evidence="2" id="KW-0479">Metal-binding</keyword>
<dbReference type="InterPro" id="IPR052035">
    <property type="entry name" value="ZnF_BED_domain_contain"/>
</dbReference>
<dbReference type="InterPro" id="IPR008906">
    <property type="entry name" value="HATC_C_dom"/>
</dbReference>
<keyword evidence="11" id="KW-1185">Reference proteome</keyword>
<evidence type="ECO:0000256" key="2">
    <source>
        <dbReference type="ARBA" id="ARBA00022723"/>
    </source>
</evidence>
<feature type="domain" description="HAT C-terminal dimerisation" evidence="8">
    <location>
        <begin position="600"/>
        <end position="682"/>
    </location>
</feature>
<dbReference type="InterPro" id="IPR025525">
    <property type="entry name" value="hAT-like_transposase_RNase-H"/>
</dbReference>
<comment type="subcellular location">
    <subcellularLocation>
        <location evidence="1">Nucleus</location>
    </subcellularLocation>
</comment>
<evidence type="ECO:0000256" key="5">
    <source>
        <dbReference type="ARBA" id="ARBA00023125"/>
    </source>
</evidence>
<dbReference type="Proteomes" id="UP000823388">
    <property type="component" value="Chromosome 1N"/>
</dbReference>
<dbReference type="InterPro" id="IPR012337">
    <property type="entry name" value="RNaseH-like_sf"/>
</dbReference>
<dbReference type="Pfam" id="PF05699">
    <property type="entry name" value="Dimer_Tnp_hAT"/>
    <property type="match status" value="1"/>
</dbReference>
<evidence type="ECO:0000259" key="9">
    <source>
        <dbReference type="Pfam" id="PF14372"/>
    </source>
</evidence>
<proteinExistence type="predicted"/>
<accession>A0A8T0WW68</accession>
<feature type="region of interest" description="Disordered" evidence="7">
    <location>
        <begin position="1"/>
        <end position="36"/>
    </location>
</feature>
<keyword evidence="6" id="KW-0539">Nucleus</keyword>
<dbReference type="GO" id="GO:0008270">
    <property type="term" value="F:zinc ion binding"/>
    <property type="evidence" value="ECO:0007669"/>
    <property type="project" value="UniProtKB-KW"/>
</dbReference>
<keyword evidence="4" id="KW-0862">Zinc</keyword>
<dbReference type="GO" id="GO:0046983">
    <property type="term" value="F:protein dimerization activity"/>
    <property type="evidence" value="ECO:0007669"/>
    <property type="project" value="InterPro"/>
</dbReference>
<evidence type="ECO:0000256" key="6">
    <source>
        <dbReference type="ARBA" id="ARBA00023242"/>
    </source>
</evidence>
<name>A0A8T0WW68_PANVG</name>
<dbReference type="Pfam" id="PF14372">
    <property type="entry name" value="hAT-like_RNase-H"/>
    <property type="match status" value="1"/>
</dbReference>
<feature type="compositionally biased region" description="Basic residues" evidence="7">
    <location>
        <begin position="13"/>
        <end position="29"/>
    </location>
</feature>
<dbReference type="SUPFAM" id="SSF53098">
    <property type="entry name" value="Ribonuclease H-like"/>
    <property type="match status" value="1"/>
</dbReference>
<evidence type="ECO:0008006" key="12">
    <source>
        <dbReference type="Google" id="ProtNLM"/>
    </source>
</evidence>
<dbReference type="GO" id="GO:0005634">
    <property type="term" value="C:nucleus"/>
    <property type="evidence" value="ECO:0007669"/>
    <property type="project" value="UniProtKB-SubCell"/>
</dbReference>
<gene>
    <name evidence="10" type="ORF">PVAP13_1NG109544</name>
</gene>
<dbReference type="PANTHER" id="PTHR46481">
    <property type="entry name" value="ZINC FINGER BED DOMAIN-CONTAINING PROTEIN 4"/>
    <property type="match status" value="1"/>
</dbReference>
<comment type="caution">
    <text evidence="10">The sequence shown here is derived from an EMBL/GenBank/DDBJ whole genome shotgun (WGS) entry which is preliminary data.</text>
</comment>